<accession>A0A3P9KLI4</accession>
<feature type="region of interest" description="Disordered" evidence="5">
    <location>
        <begin position="60"/>
        <end position="92"/>
    </location>
</feature>
<reference evidence="6" key="4">
    <citation type="submission" date="2025-09" db="UniProtKB">
        <authorList>
            <consortium name="Ensembl"/>
        </authorList>
    </citation>
    <scope>IDENTIFICATION</scope>
    <source>
        <strain evidence="6">HNI</strain>
    </source>
</reference>
<dbReference type="Proteomes" id="UP000265180">
    <property type="component" value="Chromosome 24"/>
</dbReference>
<dbReference type="Gene3D" id="1.20.58.60">
    <property type="match status" value="1"/>
</dbReference>
<organism evidence="6 7">
    <name type="scientific">Oryzias latipes</name>
    <name type="common">Japanese rice fish</name>
    <name type="synonym">Japanese killifish</name>
    <dbReference type="NCBI Taxonomy" id="8090"/>
    <lineage>
        <taxon>Eukaryota</taxon>
        <taxon>Metazoa</taxon>
        <taxon>Chordata</taxon>
        <taxon>Craniata</taxon>
        <taxon>Vertebrata</taxon>
        <taxon>Euteleostomi</taxon>
        <taxon>Actinopterygii</taxon>
        <taxon>Neopterygii</taxon>
        <taxon>Teleostei</taxon>
        <taxon>Neoteleostei</taxon>
        <taxon>Acanthomorphata</taxon>
        <taxon>Ovalentaria</taxon>
        <taxon>Atherinomorphae</taxon>
        <taxon>Beloniformes</taxon>
        <taxon>Adrianichthyidae</taxon>
        <taxon>Oryziinae</taxon>
        <taxon>Oryzias</taxon>
    </lineage>
</organism>
<dbReference type="PANTHER" id="PTHR14514">
    <property type="entry name" value="PKA ANCHORING PROTEIN"/>
    <property type="match status" value="1"/>
</dbReference>
<evidence type="ECO:0000313" key="6">
    <source>
        <dbReference type="Ensembl" id="ENSORLP00020009230.1"/>
    </source>
</evidence>
<evidence type="ECO:0000313" key="7">
    <source>
        <dbReference type="Proteomes" id="UP000265180"/>
    </source>
</evidence>
<dbReference type="Ensembl" id="ENSORLT00020015561.1">
    <property type="protein sequence ID" value="ENSORLP00020009230.1"/>
    <property type="gene ID" value="ENSORLG00020010142.1"/>
</dbReference>
<evidence type="ECO:0000256" key="4">
    <source>
        <dbReference type="ARBA" id="ARBA00023136"/>
    </source>
</evidence>
<evidence type="ECO:0000256" key="1">
    <source>
        <dbReference type="ARBA" id="ARBA00004308"/>
    </source>
</evidence>
<evidence type="ECO:0000256" key="5">
    <source>
        <dbReference type="SAM" id="MobiDB-lite"/>
    </source>
</evidence>
<keyword evidence="3" id="KW-0677">Repeat</keyword>
<sequence length="524" mass="58746">YHSDEGLWETTAAGGGCQNIIKSFHVFLQCLDFIVDIREFNPFVMPMAGEAERAARGAAAGAGSSAVPQRGRGARPLAAQHSRHPQLCSSAPKRRHGYGGALKSVACVSTFFFQTYNTKLKIFCFSSSEGKRAASFRGATVQQDLYAAVSAASSWLDTTENHLLSGPVLLSEDTHNQLTHLESLNKQLKEMSREVKECRDWLHGGTGRVWGAEERTLIEDTLEGLQERMGLLDSVLEQQCDSIRDSLQEHTVFQNELRMLFAALNESKHQLLQKMAGMTDRPASKQLEVRLYELQTKTLTTGVAELRSTADRLQLDQTSNQELLKLQDTYEELVLLVGSRRSSLNQGLSLKAQYEAALRDLTELVDTAQDKMAADQKMAVASVIEVQMLLDKHREFFQFLERHMILTRTYFSKVSGLVAQRESHALEETMTSAFNVLKQAHRRGVELEGILESWRRFVEDNQALCKQLEAVESSIPTVGLVEETEDRITERISLYQVSIFKQTHPEINPSTQDPRVTLTISHSA</sequence>
<reference evidence="6 7" key="2">
    <citation type="submission" date="2017-04" db="EMBL/GenBank/DDBJ databases">
        <title>CpG methylation of centromeres and impact of large insertions on vertebrate speciation.</title>
        <authorList>
            <person name="Ichikawa K."/>
            <person name="Yoshimura J."/>
            <person name="Morishita S."/>
        </authorList>
    </citation>
    <scope>NUCLEOTIDE SEQUENCE</scope>
    <source>
        <strain evidence="6 7">HNI</strain>
    </source>
</reference>
<protein>
    <submittedName>
        <fullName evidence="6">Uncharacterized protein</fullName>
    </submittedName>
</protein>
<proteinExistence type="predicted"/>
<dbReference type="AlphaFoldDB" id="A0A3P9KLI4"/>
<keyword evidence="2" id="KW-0597">Phosphoprotein</keyword>
<reference key="1">
    <citation type="journal article" date="2007" name="Nature">
        <title>The medaka draft genome and insights into vertebrate genome evolution.</title>
        <authorList>
            <person name="Kasahara M."/>
            <person name="Naruse K."/>
            <person name="Sasaki S."/>
            <person name="Nakatani Y."/>
            <person name="Qu W."/>
            <person name="Ahsan B."/>
            <person name="Yamada T."/>
            <person name="Nagayasu Y."/>
            <person name="Doi K."/>
            <person name="Kasai Y."/>
            <person name="Jindo T."/>
            <person name="Kobayashi D."/>
            <person name="Shimada A."/>
            <person name="Toyoda A."/>
            <person name="Kuroki Y."/>
            <person name="Fujiyama A."/>
            <person name="Sasaki T."/>
            <person name="Shimizu A."/>
            <person name="Asakawa S."/>
            <person name="Shimizu N."/>
            <person name="Hashimoto S."/>
            <person name="Yang J."/>
            <person name="Lee Y."/>
            <person name="Matsushima K."/>
            <person name="Sugano S."/>
            <person name="Sakaizumi M."/>
            <person name="Narita T."/>
            <person name="Ohishi K."/>
            <person name="Haga S."/>
            <person name="Ohta F."/>
            <person name="Nomoto H."/>
            <person name="Nogata K."/>
            <person name="Morishita T."/>
            <person name="Endo T."/>
            <person name="Shin-I T."/>
            <person name="Takeda H."/>
            <person name="Morishita S."/>
            <person name="Kohara Y."/>
        </authorList>
    </citation>
    <scope>NUCLEOTIDE SEQUENCE [LARGE SCALE GENOMIC DNA]</scope>
    <source>
        <strain>Hd-rR</strain>
    </source>
</reference>
<reference evidence="6" key="3">
    <citation type="submission" date="2025-08" db="UniProtKB">
        <authorList>
            <consortium name="Ensembl"/>
        </authorList>
    </citation>
    <scope>IDENTIFICATION</scope>
    <source>
        <strain evidence="6">HNI</strain>
    </source>
</reference>
<comment type="subcellular location">
    <subcellularLocation>
        <location evidence="1">Endomembrane system</location>
    </subcellularLocation>
</comment>
<keyword evidence="4" id="KW-0472">Membrane</keyword>
<evidence type="ECO:0000256" key="2">
    <source>
        <dbReference type="ARBA" id="ARBA00022553"/>
    </source>
</evidence>
<dbReference type="PANTHER" id="PTHR14514:SF3">
    <property type="entry name" value="NESPRIN-1"/>
    <property type="match status" value="1"/>
</dbReference>
<name>A0A3P9KLI4_ORYLA</name>
<evidence type="ECO:0000256" key="3">
    <source>
        <dbReference type="ARBA" id="ARBA00022737"/>
    </source>
</evidence>
<dbReference type="SUPFAM" id="SSF46966">
    <property type="entry name" value="Spectrin repeat"/>
    <property type="match status" value="2"/>
</dbReference>